<keyword evidence="3" id="KW-0804">Transcription</keyword>
<dbReference type="Pfam" id="PF12833">
    <property type="entry name" value="HTH_18"/>
    <property type="match status" value="1"/>
</dbReference>
<dbReference type="SUPFAM" id="SSF46689">
    <property type="entry name" value="Homeodomain-like"/>
    <property type="match status" value="1"/>
</dbReference>
<keyword evidence="5" id="KW-1185">Reference proteome</keyword>
<name>A0A1W6L8H0_9BURK</name>
<evidence type="ECO:0000313" key="4">
    <source>
        <dbReference type="EMBL" id="ARN20477.1"/>
    </source>
</evidence>
<protein>
    <submittedName>
        <fullName evidence="4">Uncharacterized protein</fullName>
    </submittedName>
</protein>
<dbReference type="AlphaFoldDB" id="A0A1W6L8H0"/>
<dbReference type="PROSITE" id="PS01124">
    <property type="entry name" value="HTH_ARAC_FAMILY_2"/>
    <property type="match status" value="1"/>
</dbReference>
<dbReference type="Gene3D" id="1.10.10.60">
    <property type="entry name" value="Homeodomain-like"/>
    <property type="match status" value="2"/>
</dbReference>
<dbReference type="GO" id="GO:0043565">
    <property type="term" value="F:sequence-specific DNA binding"/>
    <property type="evidence" value="ECO:0007669"/>
    <property type="project" value="InterPro"/>
</dbReference>
<dbReference type="PANTHER" id="PTHR46796">
    <property type="entry name" value="HTH-TYPE TRANSCRIPTIONAL ACTIVATOR RHAS-RELATED"/>
    <property type="match status" value="1"/>
</dbReference>
<evidence type="ECO:0000256" key="3">
    <source>
        <dbReference type="ARBA" id="ARBA00023163"/>
    </source>
</evidence>
<dbReference type="EMBL" id="CP015118">
    <property type="protein sequence ID" value="ARN20477.1"/>
    <property type="molecule type" value="Genomic_DNA"/>
</dbReference>
<keyword evidence="2" id="KW-0238">DNA-binding</keyword>
<evidence type="ECO:0000256" key="1">
    <source>
        <dbReference type="ARBA" id="ARBA00023015"/>
    </source>
</evidence>
<proteinExistence type="predicted"/>
<dbReference type="InterPro" id="IPR009057">
    <property type="entry name" value="Homeodomain-like_sf"/>
</dbReference>
<gene>
    <name evidence="4" type="ORF">A4W93_11550</name>
</gene>
<dbReference type="InterPro" id="IPR050204">
    <property type="entry name" value="AraC_XylS_family_regulators"/>
</dbReference>
<dbReference type="RefSeq" id="WP_085750755.1">
    <property type="nucleotide sequence ID" value="NZ_BSPR01000023.1"/>
</dbReference>
<keyword evidence="1" id="KW-0805">Transcription regulation</keyword>
<organism evidence="4 5">
    <name type="scientific">Piscinibacter gummiphilus</name>
    <dbReference type="NCBI Taxonomy" id="946333"/>
    <lineage>
        <taxon>Bacteria</taxon>
        <taxon>Pseudomonadati</taxon>
        <taxon>Pseudomonadota</taxon>
        <taxon>Betaproteobacteria</taxon>
        <taxon>Burkholderiales</taxon>
        <taxon>Sphaerotilaceae</taxon>
        <taxon>Piscinibacter</taxon>
    </lineage>
</organism>
<sequence length="281" mass="30863">MSFRHDTRGTPNQMYLFDDGFVFTCRDVHSETARFNAALLLSLDGGSFDLGAGDSTHRLSAAAVRPLLTRRLHADGHRFVSIGLSPNHVDFRPFGVLTAPGYLGLDPAPFARWAGPLAALHAGDLSPLAARDLSDQLVREAVAQLPTPRPLDPRVAHAIERLDQDPQLPLEDLADETGLSYDRMSHLFSESMGLPLRSYTLSLKIHTAARLVGTGLNMTDIAHAAGFSDSSHFSRVWLRAYGGTPSYFYASDHVRLQRLLGEHPNRRDQWSDQRSGAISVA</sequence>
<dbReference type="STRING" id="946333.A4W93_11550"/>
<accession>A0A1W6L8H0</accession>
<evidence type="ECO:0000256" key="2">
    <source>
        <dbReference type="ARBA" id="ARBA00023125"/>
    </source>
</evidence>
<dbReference type="KEGG" id="rgu:A4W93_11550"/>
<dbReference type="Proteomes" id="UP000193427">
    <property type="component" value="Chromosome"/>
</dbReference>
<dbReference type="OrthoDB" id="9178898at2"/>
<evidence type="ECO:0000313" key="5">
    <source>
        <dbReference type="Proteomes" id="UP000193427"/>
    </source>
</evidence>
<dbReference type="SMART" id="SM00342">
    <property type="entry name" value="HTH_ARAC"/>
    <property type="match status" value="1"/>
</dbReference>
<dbReference type="InterPro" id="IPR018060">
    <property type="entry name" value="HTH_AraC"/>
</dbReference>
<reference evidence="4 5" key="1">
    <citation type="submission" date="2016-04" db="EMBL/GenBank/DDBJ databases">
        <title>Complete genome sequence of natural rubber-degrading, novel Gram-negative bacterium, Rhizobacter gummiphilus strain NS21.</title>
        <authorList>
            <person name="Tabata M."/>
            <person name="Kasai D."/>
            <person name="Fukuda M."/>
        </authorList>
    </citation>
    <scope>NUCLEOTIDE SEQUENCE [LARGE SCALE GENOMIC DNA]</scope>
    <source>
        <strain evidence="4 5">NS21</strain>
    </source>
</reference>
<dbReference type="GO" id="GO:0003700">
    <property type="term" value="F:DNA-binding transcription factor activity"/>
    <property type="evidence" value="ECO:0007669"/>
    <property type="project" value="InterPro"/>
</dbReference>